<dbReference type="Proteomes" id="UP000184170">
    <property type="component" value="Unassembled WGS sequence"/>
</dbReference>
<dbReference type="Gene3D" id="2.60.120.10">
    <property type="entry name" value="Jelly Rolls"/>
    <property type="match status" value="1"/>
</dbReference>
<organism evidence="2 3">
    <name type="scientific">Microbulbifer donghaiensis</name>
    <dbReference type="NCBI Taxonomy" id="494016"/>
    <lineage>
        <taxon>Bacteria</taxon>
        <taxon>Pseudomonadati</taxon>
        <taxon>Pseudomonadota</taxon>
        <taxon>Gammaproteobacteria</taxon>
        <taxon>Cellvibrionales</taxon>
        <taxon>Microbulbiferaceae</taxon>
        <taxon>Microbulbifer</taxon>
    </lineage>
</organism>
<dbReference type="PROSITE" id="PS51184">
    <property type="entry name" value="JMJC"/>
    <property type="match status" value="1"/>
</dbReference>
<dbReference type="InterPro" id="IPR003347">
    <property type="entry name" value="JmjC_dom"/>
</dbReference>
<dbReference type="AlphaFoldDB" id="A0A1M4Y6T2"/>
<proteinExistence type="predicted"/>
<dbReference type="InterPro" id="IPR041667">
    <property type="entry name" value="Cupin_8"/>
</dbReference>
<protein>
    <submittedName>
        <fullName evidence="2">Cupin-like domain-containing protein</fullName>
    </submittedName>
</protein>
<gene>
    <name evidence="2" type="ORF">SAMN04487965_1167</name>
</gene>
<reference evidence="3" key="1">
    <citation type="submission" date="2016-11" db="EMBL/GenBank/DDBJ databases">
        <authorList>
            <person name="Varghese N."/>
            <person name="Submissions S."/>
        </authorList>
    </citation>
    <scope>NUCLEOTIDE SEQUENCE [LARGE SCALE GENOMIC DNA]</scope>
    <source>
        <strain evidence="3">CGMCC 1.7063</strain>
    </source>
</reference>
<dbReference type="STRING" id="494016.SAMN04487965_1167"/>
<evidence type="ECO:0000259" key="1">
    <source>
        <dbReference type="PROSITE" id="PS51184"/>
    </source>
</evidence>
<sequence>MRPIAEIHAGDLSVFETEYLSTQTPVVIRGLVTGWPLLADSPAEALARLRQLVLDERPGRVRVVEAQRKERGFIGYSAQSGRLNFSRRDMRFDAFVEKLGQLAQIEDVMALALQSTFVDEIFPELASKLSFPLFSSAVRPRIWIGNQSSVGAHFDDADNIACVAMGRRKFILFPPGQIENLYIGPIDYTPAGAPTTLMPPEADLGQYPKFEKSLSVAQSAVLAPGDAIFIPTLWWHQVEALSKINVLVNYWHGGAVGDADADSVFDALLHVLMATQSLSPEKLKAWSEVFDYFVFRRKGDPLAHIPKDIQGILGGMSESQKRKMRAYLSNKLGSKT</sequence>
<dbReference type="Pfam" id="PF13621">
    <property type="entry name" value="Cupin_8"/>
    <property type="match status" value="1"/>
</dbReference>
<dbReference type="EMBL" id="FQVA01000001">
    <property type="protein sequence ID" value="SHF01283.1"/>
    <property type="molecule type" value="Genomic_DNA"/>
</dbReference>
<evidence type="ECO:0000313" key="3">
    <source>
        <dbReference type="Proteomes" id="UP000184170"/>
    </source>
</evidence>
<name>A0A1M4Y6T2_9GAMM</name>
<evidence type="ECO:0000313" key="2">
    <source>
        <dbReference type="EMBL" id="SHF01283.1"/>
    </source>
</evidence>
<dbReference type="PANTHER" id="PTHR12461:SF105">
    <property type="entry name" value="HYPOXIA-INDUCIBLE FACTOR 1-ALPHA INHIBITOR"/>
    <property type="match status" value="1"/>
</dbReference>
<dbReference type="SMART" id="SM00558">
    <property type="entry name" value="JmjC"/>
    <property type="match status" value="1"/>
</dbReference>
<dbReference type="RefSeq" id="WP_073272622.1">
    <property type="nucleotide sequence ID" value="NZ_FQVA01000001.1"/>
</dbReference>
<accession>A0A1M4Y6T2</accession>
<dbReference type="InterPro" id="IPR014710">
    <property type="entry name" value="RmlC-like_jellyroll"/>
</dbReference>
<keyword evidence="3" id="KW-1185">Reference proteome</keyword>
<dbReference type="OrthoDB" id="479699at2"/>
<dbReference type="SUPFAM" id="SSF51197">
    <property type="entry name" value="Clavaminate synthase-like"/>
    <property type="match status" value="1"/>
</dbReference>
<feature type="domain" description="JmjC" evidence="1">
    <location>
        <begin position="94"/>
        <end position="267"/>
    </location>
</feature>
<dbReference type="PANTHER" id="PTHR12461">
    <property type="entry name" value="HYPOXIA-INDUCIBLE FACTOR 1 ALPHA INHIBITOR-RELATED"/>
    <property type="match status" value="1"/>
</dbReference>